<organism evidence="12">
    <name type="scientific">Zeugodacus cucurbitae</name>
    <name type="common">Melon fruit fly</name>
    <name type="synonym">Bactrocera cucurbitae</name>
    <dbReference type="NCBI Taxonomy" id="28588"/>
    <lineage>
        <taxon>Eukaryota</taxon>
        <taxon>Metazoa</taxon>
        <taxon>Ecdysozoa</taxon>
        <taxon>Arthropoda</taxon>
        <taxon>Hexapoda</taxon>
        <taxon>Insecta</taxon>
        <taxon>Pterygota</taxon>
        <taxon>Neoptera</taxon>
        <taxon>Endopterygota</taxon>
        <taxon>Diptera</taxon>
        <taxon>Brachycera</taxon>
        <taxon>Muscomorpha</taxon>
        <taxon>Tephritoidea</taxon>
        <taxon>Tephritidae</taxon>
        <taxon>Zeugodacus</taxon>
        <taxon>Zeugodacus</taxon>
    </lineage>
</organism>
<keyword evidence="7" id="KW-0805">Transcription regulation</keyword>
<keyword evidence="9" id="KW-0539">Nucleus</keyword>
<feature type="domain" description="C2H2-type" evidence="11">
    <location>
        <begin position="549"/>
        <end position="576"/>
    </location>
</feature>
<dbReference type="FunFam" id="3.30.160.60:FF:000446">
    <property type="entry name" value="Zinc finger protein"/>
    <property type="match status" value="1"/>
</dbReference>
<keyword evidence="4" id="KW-0677">Repeat</keyword>
<evidence type="ECO:0000256" key="4">
    <source>
        <dbReference type="ARBA" id="ARBA00022737"/>
    </source>
</evidence>
<evidence type="ECO:0000259" key="11">
    <source>
        <dbReference type="PROSITE" id="PS50157"/>
    </source>
</evidence>
<feature type="domain" description="C2H2-type" evidence="11">
    <location>
        <begin position="663"/>
        <end position="690"/>
    </location>
</feature>
<name>A0A0A1X0I8_ZEUCU</name>
<dbReference type="InterPro" id="IPR050636">
    <property type="entry name" value="C2H2-ZF_domain-containing"/>
</dbReference>
<dbReference type="GO" id="GO:0005634">
    <property type="term" value="C:nucleus"/>
    <property type="evidence" value="ECO:0007669"/>
    <property type="project" value="UniProtKB-SubCell"/>
</dbReference>
<dbReference type="PROSITE" id="PS50157">
    <property type="entry name" value="ZINC_FINGER_C2H2_2"/>
    <property type="match status" value="12"/>
</dbReference>
<evidence type="ECO:0000256" key="8">
    <source>
        <dbReference type="ARBA" id="ARBA00023163"/>
    </source>
</evidence>
<evidence type="ECO:0000256" key="1">
    <source>
        <dbReference type="ARBA" id="ARBA00004123"/>
    </source>
</evidence>
<dbReference type="PANTHER" id="PTHR47772:SF15">
    <property type="entry name" value="REDUCED EXPRESSION 2-RELATED"/>
    <property type="match status" value="1"/>
</dbReference>
<dbReference type="InterPro" id="IPR013087">
    <property type="entry name" value="Znf_C2H2_type"/>
</dbReference>
<evidence type="ECO:0000256" key="10">
    <source>
        <dbReference type="PROSITE-ProRule" id="PRU00042"/>
    </source>
</evidence>
<feature type="domain" description="C2H2-type" evidence="11">
    <location>
        <begin position="493"/>
        <end position="520"/>
    </location>
</feature>
<dbReference type="GO" id="GO:0008270">
    <property type="term" value="F:zinc ion binding"/>
    <property type="evidence" value="ECO:0007669"/>
    <property type="project" value="UniProtKB-KW"/>
</dbReference>
<dbReference type="SUPFAM" id="SSF57667">
    <property type="entry name" value="beta-beta-alpha zinc fingers"/>
    <property type="match status" value="6"/>
</dbReference>
<proteinExistence type="inferred from homology"/>
<dbReference type="SMART" id="SM00355">
    <property type="entry name" value="ZnF_C2H2"/>
    <property type="match status" value="13"/>
</dbReference>
<evidence type="ECO:0000256" key="6">
    <source>
        <dbReference type="ARBA" id="ARBA00022833"/>
    </source>
</evidence>
<dbReference type="FunFam" id="3.30.160.60:FF:000621">
    <property type="entry name" value="FLT3-interacting zinc finger 1"/>
    <property type="match status" value="1"/>
</dbReference>
<feature type="domain" description="C2H2-type" evidence="11">
    <location>
        <begin position="436"/>
        <end position="463"/>
    </location>
</feature>
<reference evidence="12" key="1">
    <citation type="submission" date="2014-11" db="EMBL/GenBank/DDBJ databases">
        <authorList>
            <person name="Geib S."/>
        </authorList>
    </citation>
    <scope>NUCLEOTIDE SEQUENCE</scope>
</reference>
<comment type="subcellular location">
    <subcellularLocation>
        <location evidence="1">Nucleus</location>
    </subcellularLocation>
</comment>
<dbReference type="FunFam" id="3.30.160.60:FF:000176">
    <property type="entry name" value="zinc finger protein 70"/>
    <property type="match status" value="1"/>
</dbReference>
<dbReference type="Pfam" id="PF13912">
    <property type="entry name" value="zf-C2H2_6"/>
    <property type="match status" value="2"/>
</dbReference>
<dbReference type="FunFam" id="3.30.160.60:FF:000100">
    <property type="entry name" value="Zinc finger 45-like"/>
    <property type="match status" value="1"/>
</dbReference>
<evidence type="ECO:0000256" key="3">
    <source>
        <dbReference type="ARBA" id="ARBA00022723"/>
    </source>
</evidence>
<evidence type="ECO:0000256" key="7">
    <source>
        <dbReference type="ARBA" id="ARBA00023015"/>
    </source>
</evidence>
<dbReference type="OrthoDB" id="427030at2759"/>
<feature type="domain" description="C2H2-type" evidence="11">
    <location>
        <begin position="370"/>
        <end position="394"/>
    </location>
</feature>
<evidence type="ECO:0000256" key="9">
    <source>
        <dbReference type="ARBA" id="ARBA00023242"/>
    </source>
</evidence>
<protein>
    <submittedName>
        <fullName evidence="12">Zinc finger protein 112 homolog</fullName>
    </submittedName>
</protein>
<dbReference type="FunFam" id="3.30.160.60:FF:001498">
    <property type="entry name" value="Zinc finger protein 404"/>
    <property type="match status" value="1"/>
</dbReference>
<evidence type="ECO:0000256" key="2">
    <source>
        <dbReference type="ARBA" id="ARBA00006991"/>
    </source>
</evidence>
<keyword evidence="6" id="KW-0862">Zinc</keyword>
<accession>A0A0A1X0I8</accession>
<evidence type="ECO:0000313" key="12">
    <source>
        <dbReference type="EMBL" id="JAD04275.1"/>
    </source>
</evidence>
<feature type="domain" description="C2H2-type" evidence="11">
    <location>
        <begin position="577"/>
        <end position="605"/>
    </location>
</feature>
<dbReference type="GO" id="GO:0032502">
    <property type="term" value="P:developmental process"/>
    <property type="evidence" value="ECO:0007669"/>
    <property type="project" value="UniProtKB-ARBA"/>
</dbReference>
<evidence type="ECO:0000256" key="5">
    <source>
        <dbReference type="ARBA" id="ARBA00022771"/>
    </source>
</evidence>
<sequence length="816" mass="93711">MTNLLTCMDTNHSNMVLTSERKYFNDESHIEEGNAIVHDAFIVENAKCFLCDRNFVEGEDTFLIFEIRLRDDGGIDNPLSLVLATALGRDLDEISTHSNLLCQSCNKNTLEFEKLLHKFCEVRIKIIKAYNRTVQRYNMDPILTDFENEISRIEKSELGELIDNIIIDELQSETKNTNSDECPNVSLETNDDNSTEAIDSKVLEGTELSLDDSMVDLIEEITDSEDIIAESKLPNTEAKCGEDNGNTQFNNYTEIISDLTENTHQDLMIFHMHSVDSKISEPLSHSLDVKSKEPFIFDPDESNNGSSTLNYTISTDNPEDVNDMTTDEQMKMVFEQVNNLYFCLLCEEQKTMTAELFAEHMLKSHDLNFYSCEYCSSGFISIESMKEHIESMHSKISCAEQVKNIEYPCDECQEVFENNQLLRVHKRTHSNASLQYECSECLKRYSTQRLLLEHMNMHTGRRPYKCTKCPKDFASKYTLQGHMKIHSDRLRPYKCDKCNKAFLNQQTLTHHKKLHMGEKSFICDICSKAFSTQHNLDVHKIVHTGQRPFICRTCGKAFARRAEIKDHERIHTGEKPYKCDMCDAAFAQRSNLMTHRKSTHLNEKLHKCDQCDRSFKRRRLLQYHINAVHTGVRPHECEICGSSFVYPEHKKKHMLIHGTTKPYTCEICGKEFNSCANRNAHRYVHSTKKPYECLKCGAGFMRKPLLLTHMKIAGHTNDTIIINQPHINDNKTLKLERELSLADSCDETNEVPANSSQESNTSGCNEPLQIIAQHAGEVISDVAEADSVQYLQFDDLDKDGHQLITWVDIGRDKDDN</sequence>
<feature type="domain" description="C2H2-type" evidence="11">
    <location>
        <begin position="464"/>
        <end position="491"/>
    </location>
</feature>
<dbReference type="Pfam" id="PF00096">
    <property type="entry name" value="zf-C2H2"/>
    <property type="match status" value="7"/>
</dbReference>
<keyword evidence="5 10" id="KW-0863">Zinc-finger</keyword>
<gene>
    <name evidence="12" type="primary">ZFP112_3</name>
    <name evidence="12" type="ORF">g.30746</name>
</gene>
<feature type="domain" description="C2H2-type" evidence="11">
    <location>
        <begin position="407"/>
        <end position="434"/>
    </location>
</feature>
<dbReference type="AlphaFoldDB" id="A0A0A1X0I8"/>
<feature type="domain" description="C2H2-type" evidence="11">
    <location>
        <begin position="521"/>
        <end position="548"/>
    </location>
</feature>
<dbReference type="PROSITE" id="PS00028">
    <property type="entry name" value="ZINC_FINGER_C2H2_1"/>
    <property type="match status" value="11"/>
</dbReference>
<reference evidence="12" key="2">
    <citation type="journal article" date="2015" name="Gigascience">
        <title>Reconstructing a comprehensive transcriptome assembly of a white-pupal translocated strain of the pest fruit fly Bactrocera cucurbitae.</title>
        <authorList>
            <person name="Sim S.B."/>
            <person name="Calla B."/>
            <person name="Hall B."/>
            <person name="DeRego T."/>
            <person name="Geib S.M."/>
        </authorList>
    </citation>
    <scope>NUCLEOTIDE SEQUENCE</scope>
</reference>
<dbReference type="PANTHER" id="PTHR47772">
    <property type="entry name" value="ZINC FINGER PROTEIN 200"/>
    <property type="match status" value="1"/>
</dbReference>
<feature type="domain" description="C2H2-type" evidence="11">
    <location>
        <begin position="606"/>
        <end position="634"/>
    </location>
</feature>
<keyword evidence="8" id="KW-0804">Transcription</keyword>
<comment type="similarity">
    <text evidence="2">Belongs to the krueppel C2H2-type zinc-finger protein family.</text>
</comment>
<dbReference type="InterPro" id="IPR036236">
    <property type="entry name" value="Znf_C2H2_sf"/>
</dbReference>
<feature type="domain" description="C2H2-type" evidence="11">
    <location>
        <begin position="691"/>
        <end position="720"/>
    </location>
</feature>
<dbReference type="EMBL" id="GBXI01010017">
    <property type="protein sequence ID" value="JAD04275.1"/>
    <property type="molecule type" value="Transcribed_RNA"/>
</dbReference>
<dbReference type="FunFam" id="3.30.160.60:FF:000202">
    <property type="entry name" value="Zinc finger protein 574"/>
    <property type="match status" value="1"/>
</dbReference>
<dbReference type="Gene3D" id="3.30.160.60">
    <property type="entry name" value="Classic Zinc Finger"/>
    <property type="match status" value="11"/>
</dbReference>
<keyword evidence="3" id="KW-0479">Metal-binding</keyword>
<feature type="domain" description="C2H2-type" evidence="11">
    <location>
        <begin position="635"/>
        <end position="662"/>
    </location>
</feature>